<dbReference type="AlphaFoldDB" id="A0A9X3AB54"/>
<dbReference type="GO" id="GO:0030254">
    <property type="term" value="P:protein secretion by the type III secretion system"/>
    <property type="evidence" value="ECO:0007669"/>
    <property type="project" value="InterPro"/>
</dbReference>
<evidence type="ECO:0000313" key="1">
    <source>
        <dbReference type="EMBL" id="MCT4700518.1"/>
    </source>
</evidence>
<accession>A0A9X3AB54</accession>
<sequence>MTVSAIQAIQLSGSNVDGTFSQGKVASAQDIEMFTQRLLAGSASSPEQNALTQIQQAQKSLMSGIRDVPSATQMNPEQALATQTRLAGSVIGVDMVAKVAGSFSQAVNKLVTMQ</sequence>
<reference evidence="1" key="1">
    <citation type="submission" date="2022-03" db="EMBL/GenBank/DDBJ databases">
        <title>Proposal of a novel genus Dryocolo and two novel species.</title>
        <authorList>
            <person name="Maddock D.W."/>
            <person name="Brady C.L."/>
            <person name="Denman S."/>
            <person name="Arnold D."/>
        </authorList>
    </citation>
    <scope>NUCLEOTIDE SEQUENCE</scope>
    <source>
        <strain evidence="1">H6W4</strain>
    </source>
</reference>
<proteinExistence type="predicted"/>
<dbReference type="Pfam" id="PF17001">
    <property type="entry name" value="T3SS_basalb_I"/>
    <property type="match status" value="1"/>
</dbReference>
<dbReference type="EMBL" id="JALHAP010000066">
    <property type="protein sequence ID" value="MCT4700518.1"/>
    <property type="molecule type" value="Genomic_DNA"/>
</dbReference>
<dbReference type="InterPro" id="IPR012670">
    <property type="entry name" value="T3SS_YscI/HrpB"/>
</dbReference>
<name>A0A9X3AB54_9ENTR</name>
<dbReference type="Proteomes" id="UP001150641">
    <property type="component" value="Unassembled WGS sequence"/>
</dbReference>
<protein>
    <submittedName>
        <fullName evidence="1">Type III secretion system inner rod subunit SctI</fullName>
    </submittedName>
</protein>
<gene>
    <name evidence="1" type="primary">sctI</name>
    <name evidence="1" type="ORF">MUA00_01615</name>
</gene>
<comment type="caution">
    <text evidence="1">The sequence shown here is derived from an EMBL/GenBank/DDBJ whole genome shotgun (WGS) entry which is preliminary data.</text>
</comment>
<dbReference type="NCBIfam" id="TIGR02497">
    <property type="entry name" value="yscI_hrpB_dom"/>
    <property type="match status" value="1"/>
</dbReference>
<organism evidence="1 2">
    <name type="scientific">Dryocola boscaweniae</name>
    <dbReference type="NCBI Taxonomy" id="2925397"/>
    <lineage>
        <taxon>Bacteria</taxon>
        <taxon>Pseudomonadati</taxon>
        <taxon>Pseudomonadota</taxon>
        <taxon>Gammaproteobacteria</taxon>
        <taxon>Enterobacterales</taxon>
        <taxon>Enterobacteriaceae</taxon>
        <taxon>Dryocola</taxon>
    </lineage>
</organism>
<dbReference type="RefSeq" id="WP_271121391.1">
    <property type="nucleotide sequence ID" value="NZ_JALHAN010000053.1"/>
</dbReference>
<evidence type="ECO:0000313" key="2">
    <source>
        <dbReference type="Proteomes" id="UP001150641"/>
    </source>
</evidence>
<keyword evidence="2" id="KW-1185">Reference proteome</keyword>